<comment type="caution">
    <text evidence="1">The sequence shown here is derived from an EMBL/GenBank/DDBJ whole genome shotgun (WGS) entry which is preliminary data.</text>
</comment>
<evidence type="ECO:0000313" key="2">
    <source>
        <dbReference type="Proteomes" id="UP000521943"/>
    </source>
</evidence>
<dbReference type="AlphaFoldDB" id="A0A8H6LVM9"/>
<dbReference type="EMBL" id="JACGCI010000123">
    <property type="protein sequence ID" value="KAF6744350.1"/>
    <property type="molecule type" value="Genomic_DNA"/>
</dbReference>
<accession>A0A8H6LVM9</accession>
<dbReference type="OrthoDB" id="3067340at2759"/>
<name>A0A8H6LVM9_9AGAR</name>
<gene>
    <name evidence="1" type="ORF">DFP72DRAFT_82574</name>
</gene>
<proteinExistence type="predicted"/>
<organism evidence="1 2">
    <name type="scientific">Ephemerocybe angulata</name>
    <dbReference type="NCBI Taxonomy" id="980116"/>
    <lineage>
        <taxon>Eukaryota</taxon>
        <taxon>Fungi</taxon>
        <taxon>Dikarya</taxon>
        <taxon>Basidiomycota</taxon>
        <taxon>Agaricomycotina</taxon>
        <taxon>Agaricomycetes</taxon>
        <taxon>Agaricomycetidae</taxon>
        <taxon>Agaricales</taxon>
        <taxon>Agaricineae</taxon>
        <taxon>Psathyrellaceae</taxon>
        <taxon>Ephemerocybe</taxon>
    </lineage>
</organism>
<dbReference type="Proteomes" id="UP000521943">
    <property type="component" value="Unassembled WGS sequence"/>
</dbReference>
<keyword evidence="2" id="KW-1185">Reference proteome</keyword>
<sequence>MLFLKATPAQEPLPAELQERIVALLPLRDLKALCAHPRMIPTLRVHLKQRVIETLDSFRLKGQETLDMMSASRTVLSGSAALEIVSPGSCEPNNLNFYCPVGSAHHALSAILATKGFVETPMSLKTLMSERSPFNKFEVNNGVKRLYRLVHLPTKKTIILAESISASPLAPILFFHSTLMMNYVTGTTAISLYPDLTYERKGFLNYAVNFAKIHRPDVLDRWTGVGMSIWSDCHDLHDGHPSMSPTARKGMCQWAYRQINDDWADRMAFQRSPRLQLGPVLAWRLGHRYRTKKDVMHHKTSVHLVHEEWFKLCMYKKAVEWVRYYVPLVKETGLIDQALWKRSFPN</sequence>
<protein>
    <submittedName>
        <fullName evidence="1">Uncharacterized protein</fullName>
    </submittedName>
</protein>
<evidence type="ECO:0000313" key="1">
    <source>
        <dbReference type="EMBL" id="KAF6744350.1"/>
    </source>
</evidence>
<reference evidence="1 2" key="1">
    <citation type="submission" date="2020-07" db="EMBL/GenBank/DDBJ databases">
        <title>Comparative genomics of pyrophilous fungi reveals a link between fire events and developmental genes.</title>
        <authorList>
            <consortium name="DOE Joint Genome Institute"/>
            <person name="Steindorff A.S."/>
            <person name="Carver A."/>
            <person name="Calhoun S."/>
            <person name="Stillman K."/>
            <person name="Liu H."/>
            <person name="Lipzen A."/>
            <person name="Pangilinan J."/>
            <person name="Labutti K."/>
            <person name="Bruns T.D."/>
            <person name="Grigoriev I.V."/>
        </authorList>
    </citation>
    <scope>NUCLEOTIDE SEQUENCE [LARGE SCALE GENOMIC DNA]</scope>
    <source>
        <strain evidence="1 2">CBS 144469</strain>
    </source>
</reference>